<dbReference type="VEuPathDB" id="FungiDB:PV10_04141"/>
<protein>
    <submittedName>
        <fullName evidence="2">Uncharacterized protein</fullName>
    </submittedName>
</protein>
<feature type="compositionally biased region" description="Basic and acidic residues" evidence="1">
    <location>
        <begin position="426"/>
        <end position="440"/>
    </location>
</feature>
<proteinExistence type="predicted"/>
<feature type="region of interest" description="Disordered" evidence="1">
    <location>
        <begin position="749"/>
        <end position="906"/>
    </location>
</feature>
<feature type="compositionally biased region" description="Basic and acidic residues" evidence="1">
    <location>
        <begin position="857"/>
        <end position="867"/>
    </location>
</feature>
<feature type="compositionally biased region" description="Polar residues" evidence="1">
    <location>
        <begin position="503"/>
        <end position="512"/>
    </location>
</feature>
<feature type="region of interest" description="Disordered" evidence="1">
    <location>
        <begin position="617"/>
        <end position="736"/>
    </location>
</feature>
<feature type="compositionally biased region" description="Basic and acidic residues" evidence="1">
    <location>
        <begin position="366"/>
        <end position="375"/>
    </location>
</feature>
<evidence type="ECO:0000256" key="1">
    <source>
        <dbReference type="SAM" id="MobiDB-lite"/>
    </source>
</evidence>
<feature type="compositionally biased region" description="Polar residues" evidence="1">
    <location>
        <begin position="719"/>
        <end position="734"/>
    </location>
</feature>
<feature type="compositionally biased region" description="Basic and acidic residues" evidence="1">
    <location>
        <begin position="669"/>
        <end position="701"/>
    </location>
</feature>
<organism evidence="2 3">
    <name type="scientific">Exophiala mesophila</name>
    <name type="common">Black yeast-like fungus</name>
    <dbReference type="NCBI Taxonomy" id="212818"/>
    <lineage>
        <taxon>Eukaryota</taxon>
        <taxon>Fungi</taxon>
        <taxon>Dikarya</taxon>
        <taxon>Ascomycota</taxon>
        <taxon>Pezizomycotina</taxon>
        <taxon>Eurotiomycetes</taxon>
        <taxon>Chaetothyriomycetidae</taxon>
        <taxon>Chaetothyriales</taxon>
        <taxon>Herpotrichiellaceae</taxon>
        <taxon>Exophiala</taxon>
    </lineage>
</organism>
<feature type="compositionally biased region" description="Basic and acidic residues" evidence="1">
    <location>
        <begin position="830"/>
        <end position="840"/>
    </location>
</feature>
<gene>
    <name evidence="2" type="ORF">B0A52_10187</name>
</gene>
<sequence>MTPTPASRPRRPSPNLRRSYLLQILDRVCVEGTESISPQRVMESLAAPSRFRWASPDGLEVGIPTDDTTVFVSRARKAQLRQRLLDRHNDDHTEDDKPFPWWLGQCIHYGLNFCFTSTDAKGRLAQALLAEKLKRPRFLKKLGRKLKNTYKIRKKPKGRKRPKGNKQSRSVQKPTDLPDPSCQERPTPFVVDLTGDDNSSQGTNADALGTQSQRKRHSQTASKENSTRKWLAQIPSIPKHSSKTQRGKHDILMETLTPPLSNSENSIDAIEDPDLSPSKSRAPTPRKHRPSMRRQKSRGESVVDDSIWDIPDSSEHSDQDSDAMTFEEYIPGSDLDFLYKDEEYDRFSEYEASHCSPLANKHHDRLTRSSAEKRKASQLSELDESSHSPHRMPSKSPDTEERATKRLKQHSQKAPSFNRSSRAKSHSTDEIEENETRGSDVEANQLKTLKTSLKSFSISSDSDSDSDDDPMSSSATSIIQGQVKPSGGQFREAVNPEAAARTGASQTLSSGQMPARHVLPPKSSTTCKVNRDREDQPNVLALSPENGLSRDRGLTSAKTAVEDVPAKRYPNATSRIKTGLAPKANVTYPRSTSELLTRVINDTGAIGIALMQASQKPTRLSGSSLREQDKQAQTQSAPLTSEKEKDDGKRKEKIQIPSRSGDASSSKSMSREKGYSASKRKSDLAKRQRKDSTPDRCDSQKKKTGSTPRKSSPKVVRGETSTTPLPGSQLTLSDSAKKYVRDVLVPARAAHWKQKQPQSKQAREPSCTRRGEDLRDCADTSEKSCQKTKTRKERSDVGAPATPRRKSKDQEYRTKLEEDSDKAKKKRGKLKDCREKDSPIPRRNSAVSASAVSPELASKESHQHGAGKDPVANNHLASEPPISQSLRDEPKLDDNIGGPKQSLKDYVMHSNRKKSEFKSQICVPHNGLMNQMGLPFGQDTRL</sequence>
<feature type="region of interest" description="Disordered" evidence="1">
    <location>
        <begin position="351"/>
        <end position="559"/>
    </location>
</feature>
<feature type="compositionally biased region" description="Polar residues" evidence="1">
    <location>
        <begin position="617"/>
        <end position="639"/>
    </location>
</feature>
<feature type="compositionally biased region" description="Polar residues" evidence="1">
    <location>
        <begin position="657"/>
        <end position="668"/>
    </location>
</feature>
<dbReference type="OrthoDB" id="10344605at2759"/>
<feature type="compositionally biased region" description="Basic and acidic residues" evidence="1">
    <location>
        <begin position="761"/>
        <end position="785"/>
    </location>
</feature>
<comment type="caution">
    <text evidence="2">The sequence shown here is derived from an EMBL/GenBank/DDBJ whole genome shotgun (WGS) entry which is preliminary data.</text>
</comment>
<evidence type="ECO:0000313" key="2">
    <source>
        <dbReference type="EMBL" id="RVX66260.1"/>
    </source>
</evidence>
<feature type="compositionally biased region" description="Basic residues" evidence="1">
    <location>
        <begin position="284"/>
        <end position="296"/>
    </location>
</feature>
<feature type="compositionally biased region" description="Polar residues" evidence="1">
    <location>
        <begin position="196"/>
        <end position="212"/>
    </location>
</feature>
<reference evidence="2 3" key="1">
    <citation type="submission" date="2017-03" db="EMBL/GenBank/DDBJ databases">
        <title>Genomes of endolithic fungi from Antarctica.</title>
        <authorList>
            <person name="Coleine C."/>
            <person name="Masonjones S."/>
            <person name="Stajich J.E."/>
        </authorList>
    </citation>
    <scope>NUCLEOTIDE SEQUENCE [LARGE SCALE GENOMIC DNA]</scope>
    <source>
        <strain evidence="2 3">CCFEE 6314</strain>
    </source>
</reference>
<name>A0A438MRL7_EXOME</name>
<dbReference type="Proteomes" id="UP000288859">
    <property type="component" value="Unassembled WGS sequence"/>
</dbReference>
<feature type="compositionally biased region" description="Basic residues" evidence="1">
    <location>
        <begin position="145"/>
        <end position="166"/>
    </location>
</feature>
<feature type="compositionally biased region" description="Low complexity" evidence="1">
    <location>
        <begin position="452"/>
        <end position="461"/>
    </location>
</feature>
<evidence type="ECO:0000313" key="3">
    <source>
        <dbReference type="Proteomes" id="UP000288859"/>
    </source>
</evidence>
<dbReference type="AlphaFoldDB" id="A0A438MRL7"/>
<feature type="region of interest" description="Disordered" evidence="1">
    <location>
        <begin position="145"/>
        <end position="323"/>
    </location>
</feature>
<feature type="compositionally biased region" description="Basic and acidic residues" evidence="1">
    <location>
        <begin position="641"/>
        <end position="654"/>
    </location>
</feature>
<accession>A0A438MRL7</accession>
<dbReference type="EMBL" id="NAJM01000065">
    <property type="protein sequence ID" value="RVX66260.1"/>
    <property type="molecule type" value="Genomic_DNA"/>
</dbReference>
<feature type="compositionally biased region" description="Basic and acidic residues" evidence="1">
    <location>
        <begin position="808"/>
        <end position="817"/>
    </location>
</feature>